<dbReference type="PROSITE" id="PS50956">
    <property type="entry name" value="HTH_ASNC_2"/>
    <property type="match status" value="1"/>
</dbReference>
<dbReference type="KEGG" id="rta:Rta_05150"/>
<dbReference type="STRING" id="365046.Rta_05150"/>
<proteinExistence type="predicted"/>
<keyword evidence="2" id="KW-0238">DNA-binding</keyword>
<dbReference type="Gene3D" id="1.10.10.10">
    <property type="entry name" value="Winged helix-like DNA-binding domain superfamily/Winged helix DNA-binding domain"/>
    <property type="match status" value="1"/>
</dbReference>
<dbReference type="PRINTS" id="PR00033">
    <property type="entry name" value="HTHASNC"/>
</dbReference>
<dbReference type="eggNOG" id="COG1522">
    <property type="taxonomic scope" value="Bacteria"/>
</dbReference>
<dbReference type="Gene3D" id="3.30.70.920">
    <property type="match status" value="1"/>
</dbReference>
<dbReference type="InterPro" id="IPR036388">
    <property type="entry name" value="WH-like_DNA-bd_sf"/>
</dbReference>
<protein>
    <submittedName>
        <fullName evidence="5">Transcriptional regulator, Lrp/AsnC family-like protein</fullName>
    </submittedName>
</protein>
<dbReference type="PATRIC" id="fig|365046.3.peg.528"/>
<dbReference type="AlphaFoldDB" id="F5XVL5"/>
<dbReference type="PANTHER" id="PTHR30154:SF34">
    <property type="entry name" value="TRANSCRIPTIONAL REGULATOR AZLB"/>
    <property type="match status" value="1"/>
</dbReference>
<dbReference type="InterPro" id="IPR019888">
    <property type="entry name" value="Tscrpt_reg_AsnC-like"/>
</dbReference>
<dbReference type="GO" id="GO:0043565">
    <property type="term" value="F:sequence-specific DNA binding"/>
    <property type="evidence" value="ECO:0007669"/>
    <property type="project" value="InterPro"/>
</dbReference>
<dbReference type="InterPro" id="IPR011008">
    <property type="entry name" value="Dimeric_a/b-barrel"/>
</dbReference>
<keyword evidence="3" id="KW-0804">Transcription</keyword>
<dbReference type="CDD" id="cd00090">
    <property type="entry name" value="HTH_ARSR"/>
    <property type="match status" value="1"/>
</dbReference>
<dbReference type="SUPFAM" id="SSF54909">
    <property type="entry name" value="Dimeric alpha+beta barrel"/>
    <property type="match status" value="1"/>
</dbReference>
<keyword evidence="6" id="KW-1185">Reference proteome</keyword>
<feature type="domain" description="HTH asnC-type" evidence="4">
    <location>
        <begin position="42"/>
        <end position="103"/>
    </location>
</feature>
<evidence type="ECO:0000259" key="4">
    <source>
        <dbReference type="PROSITE" id="PS50956"/>
    </source>
</evidence>
<evidence type="ECO:0000256" key="3">
    <source>
        <dbReference type="ARBA" id="ARBA00023163"/>
    </source>
</evidence>
<keyword evidence="1" id="KW-0805">Transcription regulation</keyword>
<gene>
    <name evidence="5" type="ordered locus">Rta_05150</name>
</gene>
<dbReference type="EMBL" id="CP000245">
    <property type="protein sequence ID" value="AEG91591.1"/>
    <property type="molecule type" value="Genomic_DNA"/>
</dbReference>
<dbReference type="InterPro" id="IPR000485">
    <property type="entry name" value="AsnC-type_HTH_dom"/>
</dbReference>
<evidence type="ECO:0000313" key="5">
    <source>
        <dbReference type="EMBL" id="AEG91591.1"/>
    </source>
</evidence>
<dbReference type="InterPro" id="IPR036390">
    <property type="entry name" value="WH_DNA-bd_sf"/>
</dbReference>
<accession>F5XVL5</accession>
<dbReference type="SUPFAM" id="SSF46785">
    <property type="entry name" value="Winged helix' DNA-binding domain"/>
    <property type="match status" value="1"/>
</dbReference>
<dbReference type="GO" id="GO:0006355">
    <property type="term" value="P:regulation of DNA-templated transcription"/>
    <property type="evidence" value="ECO:0007669"/>
    <property type="project" value="UniProtKB-ARBA"/>
</dbReference>
<organism evidence="5 6">
    <name type="scientific">Ramlibacter tataouinensis (strain ATCC BAA-407 / DSM 14655 / LMG 21543 / TTB310)</name>
    <dbReference type="NCBI Taxonomy" id="365046"/>
    <lineage>
        <taxon>Bacteria</taxon>
        <taxon>Pseudomonadati</taxon>
        <taxon>Pseudomonadota</taxon>
        <taxon>Betaproteobacteria</taxon>
        <taxon>Burkholderiales</taxon>
        <taxon>Comamonadaceae</taxon>
        <taxon>Ramlibacter</taxon>
    </lineage>
</organism>
<dbReference type="PANTHER" id="PTHR30154">
    <property type="entry name" value="LEUCINE-RESPONSIVE REGULATORY PROTEIN"/>
    <property type="match status" value="1"/>
</dbReference>
<sequence>MLVSSSHCRQSGPAWGIEKRTDTLHGSTICRQLLHLQHSMQLDSIDLRILAELQQDGSLSNVELARRVHLSPSPCLARVKALQAAGVIQRYVALADPKAVGLGLNVFISISLKEQSRGSLAEFERRIAEHDEVMECYLMTGDSDYLIRVALADIAALERFILNQLTPIPGIEKIRSSFALKQVRYKTALPLPA</sequence>
<reference evidence="6" key="1">
    <citation type="submission" date="2006-01" db="EMBL/GenBank/DDBJ databases">
        <title>Genome of the cyst-dividing bacterium Ramlibacter tataouinensis.</title>
        <authorList>
            <person name="Barakat M."/>
            <person name="Ortet P."/>
            <person name="De Luca G."/>
            <person name="Jourlin-Castelli C."/>
            <person name="Ansaldi M."/>
            <person name="Py B."/>
            <person name="Fichant G."/>
            <person name="Coutinho P."/>
            <person name="Voulhoux R."/>
            <person name="Bastien O."/>
            <person name="Roy S."/>
            <person name="Marechal E."/>
            <person name="Henrissat B."/>
            <person name="Quentin Y."/>
            <person name="Noirot P."/>
            <person name="Filloux A."/>
            <person name="Mejean V."/>
            <person name="DuBow M."/>
            <person name="Barras F."/>
            <person name="Heulin T."/>
        </authorList>
    </citation>
    <scope>NUCLEOTIDE SEQUENCE [LARGE SCALE GENOMIC DNA]</scope>
    <source>
        <strain evidence="6">ATCC BAA-407 / DSM 14655 / LMG 21543 / TTB310</strain>
    </source>
</reference>
<name>F5XVL5_RAMTT</name>
<dbReference type="GO" id="GO:0005829">
    <property type="term" value="C:cytosol"/>
    <property type="evidence" value="ECO:0007669"/>
    <property type="project" value="TreeGrafter"/>
</dbReference>
<dbReference type="InterPro" id="IPR019887">
    <property type="entry name" value="Tscrpt_reg_AsnC/Lrp_C"/>
</dbReference>
<dbReference type="FunFam" id="1.10.10.10:FF:000186">
    <property type="entry name" value="AsnC family transcriptional regulator"/>
    <property type="match status" value="1"/>
</dbReference>
<dbReference type="Pfam" id="PF01037">
    <property type="entry name" value="AsnC_trans_reg"/>
    <property type="match status" value="1"/>
</dbReference>
<dbReference type="InterPro" id="IPR011991">
    <property type="entry name" value="ArsR-like_HTH"/>
</dbReference>
<evidence type="ECO:0000256" key="2">
    <source>
        <dbReference type="ARBA" id="ARBA00023125"/>
    </source>
</evidence>
<reference evidence="5 6" key="2">
    <citation type="journal article" date="2011" name="PLoS ONE">
        <title>The Cyst-Dividing Bacterium Ramlibacter tataouinensis TTB310 Genome Reveals a Well-Stocked Toolbox for Adaptation to a Desert Environment.</title>
        <authorList>
            <person name="De Luca G."/>
            <person name="Barakat M."/>
            <person name="Ortet P."/>
            <person name="Fochesato S."/>
            <person name="Jourlin-Castelli C."/>
            <person name="Ansaldi M."/>
            <person name="Py B."/>
            <person name="Fichant G."/>
            <person name="Coutinho P.M."/>
            <person name="Voulhoux R."/>
            <person name="Bastien O."/>
            <person name="Marechal E."/>
            <person name="Henrissat B."/>
            <person name="Quentin Y."/>
            <person name="Noirot P."/>
            <person name="Filloux A."/>
            <person name="Mejean V."/>
            <person name="Dubow M.S."/>
            <person name="Barras F."/>
            <person name="Barbe V."/>
            <person name="Weissenbach J."/>
            <person name="Mihalcescu I."/>
            <person name="Vermeglio A."/>
            <person name="Achouak W."/>
            <person name="Heulin T."/>
        </authorList>
    </citation>
    <scope>NUCLEOTIDE SEQUENCE [LARGE SCALE GENOMIC DNA]</scope>
    <source>
        <strain evidence="6">ATCC BAA-407 / DSM 14655 / LMG 21543 / TTB310</strain>
    </source>
</reference>
<evidence type="ECO:0000313" key="6">
    <source>
        <dbReference type="Proteomes" id="UP000008385"/>
    </source>
</evidence>
<dbReference type="HOGENOM" id="CLU_091233_0_3_4"/>
<evidence type="ECO:0000256" key="1">
    <source>
        <dbReference type="ARBA" id="ARBA00023015"/>
    </source>
</evidence>
<dbReference type="Pfam" id="PF13412">
    <property type="entry name" value="HTH_24"/>
    <property type="match status" value="1"/>
</dbReference>
<dbReference type="Proteomes" id="UP000008385">
    <property type="component" value="Chromosome"/>
</dbReference>
<dbReference type="SMART" id="SM00344">
    <property type="entry name" value="HTH_ASNC"/>
    <property type="match status" value="1"/>
</dbReference>
<dbReference type="GO" id="GO:0043200">
    <property type="term" value="P:response to amino acid"/>
    <property type="evidence" value="ECO:0007669"/>
    <property type="project" value="TreeGrafter"/>
</dbReference>